<name>A0A2X0K923_9BASI</name>
<dbReference type="EMBL" id="FMWP01000013">
    <property type="protein sequence ID" value="SCZ89169.1"/>
    <property type="molecule type" value="Genomic_DNA"/>
</dbReference>
<reference evidence="4" key="1">
    <citation type="submission" date="2016-10" db="EMBL/GenBank/DDBJ databases">
        <authorList>
            <person name="Jeantristanb JTB J.-T."/>
            <person name="Ricardo R."/>
        </authorList>
    </citation>
    <scope>NUCLEOTIDE SEQUENCE [LARGE SCALE GENOMIC DNA]</scope>
</reference>
<sequence length="300" mass="34570">MTATLLPQLLPDSAPHIYADLSYFQPPPNGEVPWTTQYPAPGGKSRQSNVTPKQVQFPIYDLRGVDPAQTAIDVTGFQIVPDIEERRTKMKYEDWQDEGKITEVYYPEVERLLKKVTGASKVIIFDHTVRRAEREGEETPDEPTNRKPVPLVHVDQTEQSGARRVLRHAESKEEGERLLRGKAKLVNLWRPFKTVYDMPLAYADARTLSRDDLVKSRLLYKPPTPEGETYQVQLNPNHRFYYLSEMQPDEAVMLQCWTNDESGGPMTPHTAFKDERYFGKEGVELRESIEIRSLLFFDTE</sequence>
<keyword evidence="4" id="KW-1185">Reference proteome</keyword>
<dbReference type="OrthoDB" id="412788at2759"/>
<dbReference type="GO" id="GO:0016491">
    <property type="term" value="F:oxidoreductase activity"/>
    <property type="evidence" value="ECO:0007669"/>
    <property type="project" value="InterPro"/>
</dbReference>
<feature type="region of interest" description="Disordered" evidence="2">
    <location>
        <begin position="29"/>
        <end position="50"/>
    </location>
</feature>
<dbReference type="InterPro" id="IPR044053">
    <property type="entry name" value="AsaB-like"/>
</dbReference>
<dbReference type="NCBIfam" id="NF041278">
    <property type="entry name" value="CmcJ_NvfI_EfuI"/>
    <property type="match status" value="1"/>
</dbReference>
<dbReference type="PANTHER" id="PTHR34598:SF3">
    <property type="entry name" value="OXIDOREDUCTASE AN1597"/>
    <property type="match status" value="1"/>
</dbReference>
<comment type="similarity">
    <text evidence="1">Belongs to the asaB hydroxylase/desaturase family.</text>
</comment>
<proteinExistence type="inferred from homology"/>
<evidence type="ECO:0000313" key="3">
    <source>
        <dbReference type="EMBL" id="SCZ89169.1"/>
    </source>
</evidence>
<dbReference type="Proteomes" id="UP000249723">
    <property type="component" value="Unassembled WGS sequence"/>
</dbReference>
<accession>A0A2X0K923</accession>
<evidence type="ECO:0000313" key="4">
    <source>
        <dbReference type="Proteomes" id="UP000249723"/>
    </source>
</evidence>
<dbReference type="STRING" id="289078.A0A2X0K923"/>
<organism evidence="3 4">
    <name type="scientific">Microbotryum saponariae</name>
    <dbReference type="NCBI Taxonomy" id="289078"/>
    <lineage>
        <taxon>Eukaryota</taxon>
        <taxon>Fungi</taxon>
        <taxon>Dikarya</taxon>
        <taxon>Basidiomycota</taxon>
        <taxon>Pucciniomycotina</taxon>
        <taxon>Microbotryomycetes</taxon>
        <taxon>Microbotryales</taxon>
        <taxon>Microbotryaceae</taxon>
        <taxon>Microbotryum</taxon>
    </lineage>
</organism>
<gene>
    <name evidence="3" type="ORF">BZ3500_MVSOF-1268-A1-R1_CHR1-1G01004</name>
</gene>
<dbReference type="AlphaFoldDB" id="A0A2X0K923"/>
<evidence type="ECO:0000256" key="1">
    <source>
        <dbReference type="ARBA" id="ARBA00023604"/>
    </source>
</evidence>
<dbReference type="PANTHER" id="PTHR34598">
    <property type="entry name" value="BLL6449 PROTEIN"/>
    <property type="match status" value="1"/>
</dbReference>
<protein>
    <submittedName>
        <fullName evidence="3">BZ3500_MvSof-1268-A1-R1_Chr1-1g01004 protein</fullName>
    </submittedName>
</protein>
<evidence type="ECO:0000256" key="2">
    <source>
        <dbReference type="SAM" id="MobiDB-lite"/>
    </source>
</evidence>